<evidence type="ECO:0000256" key="3">
    <source>
        <dbReference type="ARBA" id="ARBA00022553"/>
    </source>
</evidence>
<comment type="subcellular location">
    <subcellularLocation>
        <location evidence="1">Cytoplasm</location>
    </subcellularLocation>
</comment>
<dbReference type="SMART" id="SM00862">
    <property type="entry name" value="Trans_reg_C"/>
    <property type="match status" value="1"/>
</dbReference>
<dbReference type="Pfam" id="PF00486">
    <property type="entry name" value="Trans_reg_C"/>
    <property type="match status" value="1"/>
</dbReference>
<protein>
    <submittedName>
        <fullName evidence="13">DNA-binding response regulator, OmpR family, contains REC and winged-helix (WHTH) domain</fullName>
    </submittedName>
</protein>
<name>A0AAE8HDT0_9PSED</name>
<dbReference type="SMART" id="SM00448">
    <property type="entry name" value="REC"/>
    <property type="match status" value="1"/>
</dbReference>
<sequence>MGLGAYADRNHLADDRTMQTPCAPVNDEQKGPASADDKRWTTRALVVDDDVPIRELLIDYLARFSILATGVNDGAEMRQAMHAETFDVVVLDLMLPGEDGLSLCRWLRAESDIPILMLTARCEPTDRIIGLELGADDYMSKPFEPRELVARIQTILRRVRDDRSEQRANIRFDTWRLNSVLRQLVADNGLVVPLSNAEFRLLWVFIERPRRVLSREQLLDAARGRSIEAFDRSIDLLVSRLRQKLGDDPKAPQLIKTVRGEGYLFDARDIG</sequence>
<dbReference type="CDD" id="cd00383">
    <property type="entry name" value="trans_reg_C"/>
    <property type="match status" value="1"/>
</dbReference>
<evidence type="ECO:0000259" key="12">
    <source>
        <dbReference type="PROSITE" id="PS51755"/>
    </source>
</evidence>
<evidence type="ECO:0000256" key="5">
    <source>
        <dbReference type="ARBA" id="ARBA00023015"/>
    </source>
</evidence>
<dbReference type="FunFam" id="1.10.10.10:FF:000099">
    <property type="entry name" value="Two-component system response regulator TorR"/>
    <property type="match status" value="1"/>
</dbReference>
<keyword evidence="7" id="KW-0804">Transcription</keyword>
<dbReference type="FunFam" id="3.40.50.2300:FF:000001">
    <property type="entry name" value="DNA-binding response regulator PhoB"/>
    <property type="match status" value="1"/>
</dbReference>
<gene>
    <name evidence="13" type="ORF">SAMN04490209_3137</name>
</gene>
<evidence type="ECO:0000256" key="9">
    <source>
        <dbReference type="PROSITE-ProRule" id="PRU01091"/>
    </source>
</evidence>
<feature type="modified residue" description="4-aspartylphosphate" evidence="8">
    <location>
        <position position="92"/>
    </location>
</feature>
<dbReference type="PROSITE" id="PS50110">
    <property type="entry name" value="RESPONSE_REGULATORY"/>
    <property type="match status" value="1"/>
</dbReference>
<evidence type="ECO:0000256" key="8">
    <source>
        <dbReference type="PROSITE-ProRule" id="PRU00169"/>
    </source>
</evidence>
<keyword evidence="5" id="KW-0805">Transcription regulation</keyword>
<dbReference type="GO" id="GO:0006355">
    <property type="term" value="P:regulation of DNA-templated transcription"/>
    <property type="evidence" value="ECO:0007669"/>
    <property type="project" value="InterPro"/>
</dbReference>
<evidence type="ECO:0000256" key="4">
    <source>
        <dbReference type="ARBA" id="ARBA00023012"/>
    </source>
</evidence>
<feature type="domain" description="Response regulatory" evidence="11">
    <location>
        <begin position="43"/>
        <end position="156"/>
    </location>
</feature>
<accession>A0AAE8HDT0</accession>
<evidence type="ECO:0000256" key="10">
    <source>
        <dbReference type="SAM" id="MobiDB-lite"/>
    </source>
</evidence>
<feature type="DNA-binding region" description="OmpR/PhoB-type" evidence="9">
    <location>
        <begin position="167"/>
        <end position="267"/>
    </location>
</feature>
<dbReference type="Gene3D" id="3.40.50.2300">
    <property type="match status" value="1"/>
</dbReference>
<dbReference type="Proteomes" id="UP000182085">
    <property type="component" value="Chromosome I"/>
</dbReference>
<organism evidence="13 14">
    <name type="scientific">Pseudomonas rhodesiae</name>
    <dbReference type="NCBI Taxonomy" id="76760"/>
    <lineage>
        <taxon>Bacteria</taxon>
        <taxon>Pseudomonadati</taxon>
        <taxon>Pseudomonadota</taxon>
        <taxon>Gammaproteobacteria</taxon>
        <taxon>Pseudomonadales</taxon>
        <taxon>Pseudomonadaceae</taxon>
        <taxon>Pseudomonas</taxon>
    </lineage>
</organism>
<evidence type="ECO:0000313" key="14">
    <source>
        <dbReference type="Proteomes" id="UP000182085"/>
    </source>
</evidence>
<keyword evidence="2" id="KW-0963">Cytoplasm</keyword>
<feature type="region of interest" description="Disordered" evidence="10">
    <location>
        <begin position="16"/>
        <end position="36"/>
    </location>
</feature>
<evidence type="ECO:0000313" key="13">
    <source>
        <dbReference type="EMBL" id="SDV09609.1"/>
    </source>
</evidence>
<dbReference type="InterPro" id="IPR039420">
    <property type="entry name" value="WalR-like"/>
</dbReference>
<evidence type="ECO:0000259" key="11">
    <source>
        <dbReference type="PROSITE" id="PS50110"/>
    </source>
</evidence>
<dbReference type="Gene3D" id="6.10.250.690">
    <property type="match status" value="1"/>
</dbReference>
<dbReference type="EMBL" id="LT629801">
    <property type="protein sequence ID" value="SDV09609.1"/>
    <property type="molecule type" value="Genomic_DNA"/>
</dbReference>
<keyword evidence="4" id="KW-0902">Two-component regulatory system</keyword>
<evidence type="ECO:0000256" key="1">
    <source>
        <dbReference type="ARBA" id="ARBA00004496"/>
    </source>
</evidence>
<dbReference type="InterPro" id="IPR001867">
    <property type="entry name" value="OmpR/PhoB-type_DNA-bd"/>
</dbReference>
<dbReference type="PANTHER" id="PTHR48111:SF4">
    <property type="entry name" value="DNA-BINDING DUAL TRANSCRIPTIONAL REGULATOR OMPR"/>
    <property type="match status" value="1"/>
</dbReference>
<dbReference type="InterPro" id="IPR011006">
    <property type="entry name" value="CheY-like_superfamily"/>
</dbReference>
<dbReference type="InterPro" id="IPR036388">
    <property type="entry name" value="WH-like_DNA-bd_sf"/>
</dbReference>
<dbReference type="SUPFAM" id="SSF52172">
    <property type="entry name" value="CheY-like"/>
    <property type="match status" value="1"/>
</dbReference>
<dbReference type="GO" id="GO:0000156">
    <property type="term" value="F:phosphorelay response regulator activity"/>
    <property type="evidence" value="ECO:0007669"/>
    <property type="project" value="TreeGrafter"/>
</dbReference>
<reference evidence="13 14" key="1">
    <citation type="submission" date="2016-10" db="EMBL/GenBank/DDBJ databases">
        <authorList>
            <person name="Varghese N."/>
            <person name="Submissions S."/>
        </authorList>
    </citation>
    <scope>NUCLEOTIDE SEQUENCE [LARGE SCALE GENOMIC DNA]</scope>
    <source>
        <strain evidence="13 14">BS2777</strain>
    </source>
</reference>
<dbReference type="SUPFAM" id="SSF46894">
    <property type="entry name" value="C-terminal effector domain of the bipartite response regulators"/>
    <property type="match status" value="1"/>
</dbReference>
<evidence type="ECO:0000256" key="6">
    <source>
        <dbReference type="ARBA" id="ARBA00023125"/>
    </source>
</evidence>
<dbReference type="InterPro" id="IPR016032">
    <property type="entry name" value="Sig_transdc_resp-reg_C-effctor"/>
</dbReference>
<dbReference type="InterPro" id="IPR001789">
    <property type="entry name" value="Sig_transdc_resp-reg_receiver"/>
</dbReference>
<dbReference type="GO" id="GO:0005829">
    <property type="term" value="C:cytosol"/>
    <property type="evidence" value="ECO:0007669"/>
    <property type="project" value="TreeGrafter"/>
</dbReference>
<dbReference type="GO" id="GO:0000976">
    <property type="term" value="F:transcription cis-regulatory region binding"/>
    <property type="evidence" value="ECO:0007669"/>
    <property type="project" value="TreeGrafter"/>
</dbReference>
<dbReference type="GO" id="GO:0032993">
    <property type="term" value="C:protein-DNA complex"/>
    <property type="evidence" value="ECO:0007669"/>
    <property type="project" value="TreeGrafter"/>
</dbReference>
<feature type="domain" description="OmpR/PhoB-type" evidence="12">
    <location>
        <begin position="167"/>
        <end position="267"/>
    </location>
</feature>
<evidence type="ECO:0000256" key="2">
    <source>
        <dbReference type="ARBA" id="ARBA00022490"/>
    </source>
</evidence>
<proteinExistence type="predicted"/>
<keyword evidence="3 8" id="KW-0597">Phosphoprotein</keyword>
<evidence type="ECO:0000256" key="7">
    <source>
        <dbReference type="ARBA" id="ARBA00023163"/>
    </source>
</evidence>
<feature type="compositionally biased region" description="Basic and acidic residues" evidence="10">
    <location>
        <begin position="27"/>
        <end position="36"/>
    </location>
</feature>
<dbReference type="AlphaFoldDB" id="A0AAE8HDT0"/>
<keyword evidence="6 9" id="KW-0238">DNA-binding</keyword>
<dbReference type="PANTHER" id="PTHR48111">
    <property type="entry name" value="REGULATOR OF RPOS"/>
    <property type="match status" value="1"/>
</dbReference>
<dbReference type="Gene3D" id="1.10.10.10">
    <property type="entry name" value="Winged helix-like DNA-binding domain superfamily/Winged helix DNA-binding domain"/>
    <property type="match status" value="1"/>
</dbReference>
<keyword evidence="14" id="KW-1185">Reference proteome</keyword>
<dbReference type="PROSITE" id="PS51755">
    <property type="entry name" value="OMPR_PHOB"/>
    <property type="match status" value="1"/>
</dbReference>
<dbReference type="Pfam" id="PF00072">
    <property type="entry name" value="Response_reg"/>
    <property type="match status" value="1"/>
</dbReference>